<organism evidence="6 7">
    <name type="scientific">Flavobacterium stagni</name>
    <dbReference type="NCBI Taxonomy" id="2506421"/>
    <lineage>
        <taxon>Bacteria</taxon>
        <taxon>Pseudomonadati</taxon>
        <taxon>Bacteroidota</taxon>
        <taxon>Flavobacteriia</taxon>
        <taxon>Flavobacteriales</taxon>
        <taxon>Flavobacteriaceae</taxon>
        <taxon>Flavobacterium</taxon>
    </lineage>
</organism>
<dbReference type="OrthoDB" id="1523826at2"/>
<protein>
    <recommendedName>
        <fullName evidence="3">Regulatory protein RecX</fullName>
    </recommendedName>
</protein>
<name>A0A4Q1KCC9_9FLAO</name>
<evidence type="ECO:0000256" key="4">
    <source>
        <dbReference type="ARBA" id="ARBA00022490"/>
    </source>
</evidence>
<dbReference type="RefSeq" id="WP_129460502.1">
    <property type="nucleotide sequence ID" value="NZ_SBKN01000001.1"/>
</dbReference>
<sequence length="147" mass="17813">MEQFCAYQERCHAEVQQKLREYAISTAEKDEIIVYLLHNNYLNEERFALLFAVSKFHQKKWGKVRIKIELKARQISDFLIQKALKEINPEEYETTFDQLAIHQWESIRESNLLKKKKKFCDYLLRKGWENDRVFEKAHEFEKTAPEL</sequence>
<dbReference type="InterPro" id="IPR053924">
    <property type="entry name" value="RecX_HTH_2nd"/>
</dbReference>
<keyword evidence="4" id="KW-0963">Cytoplasm</keyword>
<dbReference type="PANTHER" id="PTHR33602">
    <property type="entry name" value="REGULATORY PROTEIN RECX FAMILY PROTEIN"/>
    <property type="match status" value="1"/>
</dbReference>
<comment type="caution">
    <text evidence="6">The sequence shown here is derived from an EMBL/GenBank/DDBJ whole genome shotgun (WGS) entry which is preliminary data.</text>
</comment>
<reference evidence="7" key="1">
    <citation type="submission" date="2019-01" db="EMBL/GenBank/DDBJ databases">
        <title>Cytophagaceae bacterium strain CAR-16.</title>
        <authorList>
            <person name="Chen W.-M."/>
        </authorList>
    </citation>
    <scope>NUCLEOTIDE SEQUENCE [LARGE SCALE GENOMIC DNA]</scope>
    <source>
        <strain evidence="7">WWJ-16</strain>
    </source>
</reference>
<accession>A0A4Q1KCC9</accession>
<dbReference type="GO" id="GO:0006282">
    <property type="term" value="P:regulation of DNA repair"/>
    <property type="evidence" value="ECO:0007669"/>
    <property type="project" value="InterPro"/>
</dbReference>
<evidence type="ECO:0000313" key="7">
    <source>
        <dbReference type="Proteomes" id="UP000289857"/>
    </source>
</evidence>
<dbReference type="InterPro" id="IPR003783">
    <property type="entry name" value="Regulatory_RecX"/>
</dbReference>
<dbReference type="EMBL" id="SBKN01000001">
    <property type="protein sequence ID" value="RXR24525.1"/>
    <property type="molecule type" value="Genomic_DNA"/>
</dbReference>
<dbReference type="Gene3D" id="1.10.10.10">
    <property type="entry name" value="Winged helix-like DNA-binding domain superfamily/Winged helix DNA-binding domain"/>
    <property type="match status" value="1"/>
</dbReference>
<evidence type="ECO:0000313" key="6">
    <source>
        <dbReference type="EMBL" id="RXR24525.1"/>
    </source>
</evidence>
<dbReference type="Pfam" id="PF02631">
    <property type="entry name" value="RecX_HTH2"/>
    <property type="match status" value="1"/>
</dbReference>
<evidence type="ECO:0000259" key="5">
    <source>
        <dbReference type="Pfam" id="PF02631"/>
    </source>
</evidence>
<comment type="similarity">
    <text evidence="2">Belongs to the RecX family.</text>
</comment>
<dbReference type="InterPro" id="IPR036388">
    <property type="entry name" value="WH-like_DNA-bd_sf"/>
</dbReference>
<comment type="subcellular location">
    <subcellularLocation>
        <location evidence="1">Cytoplasm</location>
    </subcellularLocation>
</comment>
<feature type="domain" description="RecX second three-helical" evidence="5">
    <location>
        <begin position="43"/>
        <end position="84"/>
    </location>
</feature>
<dbReference type="GO" id="GO:0005737">
    <property type="term" value="C:cytoplasm"/>
    <property type="evidence" value="ECO:0007669"/>
    <property type="project" value="UniProtKB-SubCell"/>
</dbReference>
<gene>
    <name evidence="6" type="ORF">EQG61_03505</name>
</gene>
<evidence type="ECO:0000256" key="2">
    <source>
        <dbReference type="ARBA" id="ARBA00009695"/>
    </source>
</evidence>
<dbReference type="AlphaFoldDB" id="A0A4Q1KCC9"/>
<evidence type="ECO:0000256" key="1">
    <source>
        <dbReference type="ARBA" id="ARBA00004496"/>
    </source>
</evidence>
<proteinExistence type="inferred from homology"/>
<evidence type="ECO:0000256" key="3">
    <source>
        <dbReference type="ARBA" id="ARBA00018111"/>
    </source>
</evidence>
<dbReference type="PANTHER" id="PTHR33602:SF1">
    <property type="entry name" value="REGULATORY PROTEIN RECX FAMILY PROTEIN"/>
    <property type="match status" value="1"/>
</dbReference>
<dbReference type="Proteomes" id="UP000289857">
    <property type="component" value="Unassembled WGS sequence"/>
</dbReference>
<keyword evidence="7" id="KW-1185">Reference proteome</keyword>